<dbReference type="PANTHER" id="PTHR10039:SF15">
    <property type="entry name" value="NACHT DOMAIN-CONTAINING PROTEIN"/>
    <property type="match status" value="1"/>
</dbReference>
<evidence type="ECO:0000313" key="1">
    <source>
        <dbReference type="EMBL" id="KAJ4179714.1"/>
    </source>
</evidence>
<evidence type="ECO:0000313" key="2">
    <source>
        <dbReference type="Proteomes" id="UP001152087"/>
    </source>
</evidence>
<dbReference type="OrthoDB" id="1577640at2759"/>
<keyword evidence="2" id="KW-1185">Reference proteome</keyword>
<dbReference type="PANTHER" id="PTHR10039">
    <property type="entry name" value="AMELOGENIN"/>
    <property type="match status" value="1"/>
</dbReference>
<accession>A0A9W8QWT8</accession>
<reference evidence="1" key="1">
    <citation type="submission" date="2022-09" db="EMBL/GenBank/DDBJ databases">
        <title>Fusarium specimens isolated from Avocado Roots.</title>
        <authorList>
            <person name="Stajich J."/>
            <person name="Roper C."/>
            <person name="Heimlech-Rivalta G."/>
        </authorList>
    </citation>
    <scope>NUCLEOTIDE SEQUENCE</scope>
    <source>
        <strain evidence="1">A02</strain>
    </source>
</reference>
<comment type="caution">
    <text evidence="1">The sequence shown here is derived from an EMBL/GenBank/DDBJ whole genome shotgun (WGS) entry which is preliminary data.</text>
</comment>
<gene>
    <name evidence="1" type="ORF">NW755_012271</name>
</gene>
<proteinExistence type="predicted"/>
<name>A0A9W8QWT8_9HYPO</name>
<dbReference type="Proteomes" id="UP001152087">
    <property type="component" value="Unassembled WGS sequence"/>
</dbReference>
<dbReference type="AlphaFoldDB" id="A0A9W8QWT8"/>
<sequence length="175" mass="19420">MELGTIQFDEDNLPDIQEMVSACCGLVTIENEISIIRLVHYTTQEYFERTPGKWFPDADAKITTTCLTYLSFDIFEAGVLYGDKELIECLRSNPLYDYATQHWGHHARKALTLAEKIIGFLESGPKVEAAGQALLCSTRYQPGSTTGGGTDPDGVTGLHLTAYFDLDTIMKSLLE</sequence>
<evidence type="ECO:0008006" key="3">
    <source>
        <dbReference type="Google" id="ProtNLM"/>
    </source>
</evidence>
<protein>
    <recommendedName>
        <fullName evidence="3">Ankyrin repeat protein</fullName>
    </recommendedName>
</protein>
<organism evidence="1 2">
    <name type="scientific">Fusarium falciforme</name>
    <dbReference type="NCBI Taxonomy" id="195108"/>
    <lineage>
        <taxon>Eukaryota</taxon>
        <taxon>Fungi</taxon>
        <taxon>Dikarya</taxon>
        <taxon>Ascomycota</taxon>
        <taxon>Pezizomycotina</taxon>
        <taxon>Sordariomycetes</taxon>
        <taxon>Hypocreomycetidae</taxon>
        <taxon>Hypocreales</taxon>
        <taxon>Nectriaceae</taxon>
        <taxon>Fusarium</taxon>
        <taxon>Fusarium solani species complex</taxon>
    </lineage>
</organism>
<dbReference type="EMBL" id="JAOQAV010000055">
    <property type="protein sequence ID" value="KAJ4179714.1"/>
    <property type="molecule type" value="Genomic_DNA"/>
</dbReference>